<evidence type="ECO:0000256" key="5">
    <source>
        <dbReference type="ARBA" id="ARBA00022989"/>
    </source>
</evidence>
<evidence type="ECO:0000256" key="7">
    <source>
        <dbReference type="ARBA" id="ARBA00023136"/>
    </source>
</evidence>
<dbReference type="PRINTS" id="PR00899">
    <property type="entry name" value="GPCRSTE3"/>
</dbReference>
<dbReference type="AlphaFoldDB" id="A0A8H3FM29"/>
<evidence type="ECO:0000256" key="9">
    <source>
        <dbReference type="ARBA" id="ARBA00023224"/>
    </source>
</evidence>
<keyword evidence="9" id="KW-0807">Transducer</keyword>
<dbReference type="OrthoDB" id="2874149at2759"/>
<keyword evidence="3" id="KW-0589">Pheromone response</keyword>
<keyword evidence="5 10" id="KW-1133">Transmembrane helix</keyword>
<evidence type="ECO:0000256" key="3">
    <source>
        <dbReference type="ARBA" id="ARBA00022507"/>
    </source>
</evidence>
<keyword evidence="7 10" id="KW-0472">Membrane</keyword>
<sequence length="358" mass="40041">MVDIEVSLDGGETIVPNFDWQDLNSNSDFDPYSSSTSPGAIILVVLSFWALAISVPGLTWHIRNRNLPAASMVGWIVYLNLINIINALLWPNDNINSWWNGQVYCDLVIKLSIAGGMGLVGSLACIMRALAQALDTNNIRLMPSKSQRIRQLVLENFLCVILPLALALLHFAIQPLRFYIFAIAGCEASYNNRWYTVLLSFIWPPVICVVNGYYAILLIIRIYRYRRDFSSILASSTSGMNKSRFLRLFVSALTVLLVAIPTQAYALYVNAVNIQNDSWTPASWQTIVYVPTYGTVFPDCWIHVGIAVPVFLCFGWGKDANSVYRSWLRLLGFTKVFPALAAKTDNSSLLPSPVTNKR</sequence>
<evidence type="ECO:0000313" key="12">
    <source>
        <dbReference type="Proteomes" id="UP000664169"/>
    </source>
</evidence>
<keyword evidence="6" id="KW-0297">G-protein coupled receptor</keyword>
<comment type="subcellular location">
    <subcellularLocation>
        <location evidence="1">Membrane</location>
        <topology evidence="1">Multi-pass membrane protein</topology>
    </subcellularLocation>
</comment>
<dbReference type="CDD" id="cd14966">
    <property type="entry name" value="7tmD_STE3"/>
    <property type="match status" value="1"/>
</dbReference>
<dbReference type="EMBL" id="CAJPDQ010000023">
    <property type="protein sequence ID" value="CAF9925322.1"/>
    <property type="molecule type" value="Genomic_DNA"/>
</dbReference>
<feature type="transmembrane region" description="Helical" evidence="10">
    <location>
        <begin position="201"/>
        <end position="224"/>
    </location>
</feature>
<evidence type="ECO:0000313" key="11">
    <source>
        <dbReference type="EMBL" id="CAF9925322.1"/>
    </source>
</evidence>
<dbReference type="Proteomes" id="UP000664169">
    <property type="component" value="Unassembled WGS sequence"/>
</dbReference>
<evidence type="ECO:0000256" key="10">
    <source>
        <dbReference type="SAM" id="Phobius"/>
    </source>
</evidence>
<evidence type="ECO:0008006" key="13">
    <source>
        <dbReference type="Google" id="ProtNLM"/>
    </source>
</evidence>
<dbReference type="GO" id="GO:0004932">
    <property type="term" value="F:mating-type factor pheromone receptor activity"/>
    <property type="evidence" value="ECO:0007669"/>
    <property type="project" value="InterPro"/>
</dbReference>
<evidence type="ECO:0000256" key="6">
    <source>
        <dbReference type="ARBA" id="ARBA00023040"/>
    </source>
</evidence>
<dbReference type="InterPro" id="IPR001499">
    <property type="entry name" value="GPCR_STE3"/>
</dbReference>
<dbReference type="Pfam" id="PF02076">
    <property type="entry name" value="STE3"/>
    <property type="match status" value="1"/>
</dbReference>
<protein>
    <recommendedName>
        <fullName evidence="13">Pheromone receptor</fullName>
    </recommendedName>
</protein>
<keyword evidence="12" id="KW-1185">Reference proteome</keyword>
<accession>A0A8H3FM29</accession>
<comment type="similarity">
    <text evidence="2">Belongs to the G-protein coupled receptor 4 family.</text>
</comment>
<evidence type="ECO:0000256" key="8">
    <source>
        <dbReference type="ARBA" id="ARBA00023170"/>
    </source>
</evidence>
<organism evidence="11 12">
    <name type="scientific">Gomphillus americanus</name>
    <dbReference type="NCBI Taxonomy" id="1940652"/>
    <lineage>
        <taxon>Eukaryota</taxon>
        <taxon>Fungi</taxon>
        <taxon>Dikarya</taxon>
        <taxon>Ascomycota</taxon>
        <taxon>Pezizomycotina</taxon>
        <taxon>Lecanoromycetes</taxon>
        <taxon>OSLEUM clade</taxon>
        <taxon>Ostropomycetidae</taxon>
        <taxon>Ostropales</taxon>
        <taxon>Graphidaceae</taxon>
        <taxon>Gomphilloideae</taxon>
        <taxon>Gomphillus</taxon>
    </lineage>
</organism>
<keyword evidence="8" id="KW-0675">Receptor</keyword>
<evidence type="ECO:0000256" key="4">
    <source>
        <dbReference type="ARBA" id="ARBA00022692"/>
    </source>
</evidence>
<feature type="transmembrane region" description="Helical" evidence="10">
    <location>
        <begin position="245"/>
        <end position="268"/>
    </location>
</feature>
<evidence type="ECO:0000256" key="1">
    <source>
        <dbReference type="ARBA" id="ARBA00004141"/>
    </source>
</evidence>
<proteinExistence type="inferred from homology"/>
<dbReference type="PANTHER" id="PTHR28097:SF1">
    <property type="entry name" value="PHEROMONE A FACTOR RECEPTOR"/>
    <property type="match status" value="1"/>
</dbReference>
<dbReference type="GO" id="GO:0000750">
    <property type="term" value="P:pheromone-dependent signal transduction involved in conjugation with cellular fusion"/>
    <property type="evidence" value="ECO:0007669"/>
    <property type="project" value="TreeGrafter"/>
</dbReference>
<feature type="transmembrane region" description="Helical" evidence="10">
    <location>
        <begin position="40"/>
        <end position="60"/>
    </location>
</feature>
<dbReference type="GO" id="GO:0005886">
    <property type="term" value="C:plasma membrane"/>
    <property type="evidence" value="ECO:0007669"/>
    <property type="project" value="TreeGrafter"/>
</dbReference>
<comment type="caution">
    <text evidence="11">The sequence shown here is derived from an EMBL/GenBank/DDBJ whole genome shotgun (WGS) entry which is preliminary data.</text>
</comment>
<gene>
    <name evidence="11" type="ORF">GOMPHAMPRED_003858</name>
</gene>
<name>A0A8H3FM29_9LECA</name>
<reference evidence="11" key="1">
    <citation type="submission" date="2021-03" db="EMBL/GenBank/DDBJ databases">
        <authorList>
            <person name="Tagirdzhanova G."/>
        </authorList>
    </citation>
    <scope>NUCLEOTIDE SEQUENCE</scope>
</reference>
<dbReference type="PANTHER" id="PTHR28097">
    <property type="entry name" value="PHEROMONE A FACTOR RECEPTOR"/>
    <property type="match status" value="1"/>
</dbReference>
<feature type="transmembrane region" description="Helical" evidence="10">
    <location>
        <begin position="152"/>
        <end position="173"/>
    </location>
</feature>
<feature type="transmembrane region" description="Helical" evidence="10">
    <location>
        <begin position="72"/>
        <end position="91"/>
    </location>
</feature>
<evidence type="ECO:0000256" key="2">
    <source>
        <dbReference type="ARBA" id="ARBA00011085"/>
    </source>
</evidence>
<feature type="transmembrane region" description="Helical" evidence="10">
    <location>
        <begin position="111"/>
        <end position="131"/>
    </location>
</feature>
<keyword evidence="4 10" id="KW-0812">Transmembrane</keyword>